<feature type="binding site" evidence="9">
    <location>
        <position position="234"/>
    </location>
    <ligand>
        <name>L-serine</name>
        <dbReference type="ChEBI" id="CHEBI:33384"/>
    </ligand>
</feature>
<evidence type="ECO:0000256" key="11">
    <source>
        <dbReference type="SAM" id="Coils"/>
    </source>
</evidence>
<evidence type="ECO:0000256" key="9">
    <source>
        <dbReference type="PIRSR" id="PIRSR001529-1"/>
    </source>
</evidence>
<evidence type="ECO:0000256" key="3">
    <source>
        <dbReference type="ARBA" id="ARBA00022598"/>
    </source>
</evidence>
<reference evidence="13 15" key="1">
    <citation type="submission" date="2015-09" db="EMBL/GenBank/DDBJ databases">
        <authorList>
            <consortium name="Pathogen Informatics"/>
        </authorList>
    </citation>
    <scope>NUCLEOTIDE SEQUENCE [LARGE SCALE GENOMIC DNA]</scope>
    <source>
        <strain evidence="13 15">2789STDY5608891</strain>
    </source>
</reference>
<keyword evidence="5 10" id="KW-0067">ATP-binding</keyword>
<feature type="binding site" evidence="9">
    <location>
        <position position="385"/>
    </location>
    <ligand>
        <name>L-serine</name>
        <dbReference type="ChEBI" id="CHEBI:33384"/>
    </ligand>
</feature>
<evidence type="ECO:0000256" key="5">
    <source>
        <dbReference type="ARBA" id="ARBA00022840"/>
    </source>
</evidence>
<dbReference type="EMBL" id="WKRA01000040">
    <property type="protein sequence ID" value="MSD17338.1"/>
    <property type="molecule type" value="Genomic_DNA"/>
</dbReference>
<dbReference type="Gene3D" id="3.30.930.10">
    <property type="entry name" value="Bira Bifunctional Protein, Domain 2"/>
    <property type="match status" value="1"/>
</dbReference>
<evidence type="ECO:0000256" key="8">
    <source>
        <dbReference type="NCBIfam" id="TIGR00414"/>
    </source>
</evidence>
<dbReference type="EMBL" id="CYYA01000017">
    <property type="protein sequence ID" value="CUN18627.1"/>
    <property type="molecule type" value="Genomic_DNA"/>
</dbReference>
<feature type="binding site" evidence="9">
    <location>
        <position position="265"/>
    </location>
    <ligand>
        <name>L-serine</name>
        <dbReference type="ChEBI" id="CHEBI:33384"/>
    </ligand>
</feature>
<dbReference type="GO" id="GO:0140096">
    <property type="term" value="F:catalytic activity, acting on a protein"/>
    <property type="evidence" value="ECO:0007669"/>
    <property type="project" value="UniProtKB-ARBA"/>
</dbReference>
<dbReference type="PANTHER" id="PTHR11778">
    <property type="entry name" value="SERYL-TRNA SYNTHETASE"/>
    <property type="match status" value="1"/>
</dbReference>
<keyword evidence="2" id="KW-0963">Cytoplasm</keyword>
<dbReference type="NCBIfam" id="TIGR00414">
    <property type="entry name" value="serS"/>
    <property type="match status" value="1"/>
</dbReference>
<dbReference type="PRINTS" id="PR00981">
    <property type="entry name" value="TRNASYNTHSER"/>
</dbReference>
<dbReference type="InterPro" id="IPR006195">
    <property type="entry name" value="aa-tRNA-synth_II"/>
</dbReference>
<feature type="coiled-coil region" evidence="11">
    <location>
        <begin position="40"/>
        <end position="107"/>
    </location>
</feature>
<feature type="binding site" evidence="10">
    <location>
        <begin position="352"/>
        <end position="355"/>
    </location>
    <ligand>
        <name>ATP</name>
        <dbReference type="ChEBI" id="CHEBI:30616"/>
    </ligand>
</feature>
<dbReference type="EC" id="6.1.1.11" evidence="1 8"/>
<dbReference type="GO" id="GO:0004828">
    <property type="term" value="F:serine-tRNA ligase activity"/>
    <property type="evidence" value="ECO:0007669"/>
    <property type="project" value="UniProtKB-UniRule"/>
</dbReference>
<dbReference type="InterPro" id="IPR015866">
    <property type="entry name" value="Ser-tRNA-synth_1_N"/>
</dbReference>
<dbReference type="STRING" id="39490.ERS852448_02273"/>
<accession>A0A173UX29</accession>
<dbReference type="SUPFAM" id="SSF46589">
    <property type="entry name" value="tRNA-binding arm"/>
    <property type="match status" value="1"/>
</dbReference>
<dbReference type="Pfam" id="PF02403">
    <property type="entry name" value="Seryl_tRNA_N"/>
    <property type="match status" value="1"/>
</dbReference>
<evidence type="ECO:0000256" key="6">
    <source>
        <dbReference type="ARBA" id="ARBA00022917"/>
    </source>
</evidence>
<dbReference type="InterPro" id="IPR010978">
    <property type="entry name" value="tRNA-bd_arm"/>
</dbReference>
<evidence type="ECO:0000313" key="13">
    <source>
        <dbReference type="EMBL" id="CUN18627.1"/>
    </source>
</evidence>
<dbReference type="GO" id="GO:0016740">
    <property type="term" value="F:transferase activity"/>
    <property type="evidence" value="ECO:0007669"/>
    <property type="project" value="UniProtKB-ARBA"/>
</dbReference>
<dbReference type="InterPro" id="IPR002317">
    <property type="entry name" value="Ser-tRNA-ligase_type_1"/>
</dbReference>
<dbReference type="Proteomes" id="UP000095492">
    <property type="component" value="Unassembled WGS sequence"/>
</dbReference>
<evidence type="ECO:0000313" key="14">
    <source>
        <dbReference type="EMBL" id="MSD17338.1"/>
    </source>
</evidence>
<evidence type="ECO:0000256" key="4">
    <source>
        <dbReference type="ARBA" id="ARBA00022741"/>
    </source>
</evidence>
<keyword evidence="6" id="KW-0648">Protein biosynthesis</keyword>
<evidence type="ECO:0000313" key="15">
    <source>
        <dbReference type="Proteomes" id="UP000095492"/>
    </source>
</evidence>
<dbReference type="RefSeq" id="WP_044964989.1">
    <property type="nucleotide sequence ID" value="NZ_CABKSU010000122.1"/>
</dbReference>
<gene>
    <name evidence="13" type="primary">serS</name>
    <name evidence="13" type="ORF">ERS852448_02273</name>
    <name evidence="14" type="ORF">GKE72_15015</name>
</gene>
<evidence type="ECO:0000256" key="10">
    <source>
        <dbReference type="PIRSR" id="PIRSR001529-2"/>
    </source>
</evidence>
<dbReference type="InterPro" id="IPR002314">
    <property type="entry name" value="aa-tRNA-synt_IIb"/>
</dbReference>
<dbReference type="SUPFAM" id="SSF55681">
    <property type="entry name" value="Class II aaRS and biotin synthetases"/>
    <property type="match status" value="1"/>
</dbReference>
<dbReference type="InterPro" id="IPR042103">
    <property type="entry name" value="SerRS_1_N_sf"/>
</dbReference>
<protein>
    <recommendedName>
        <fullName evidence="1 8">Serine--tRNA ligase</fullName>
        <ecNumber evidence="1 8">6.1.1.11</ecNumber>
    </recommendedName>
</protein>
<dbReference type="PIRSF" id="PIRSF001529">
    <property type="entry name" value="Ser-tRNA-synth_IIa"/>
    <property type="match status" value="1"/>
</dbReference>
<dbReference type="Proteomes" id="UP000431304">
    <property type="component" value="Unassembled WGS sequence"/>
</dbReference>
<evidence type="ECO:0000259" key="12">
    <source>
        <dbReference type="PROSITE" id="PS50862"/>
    </source>
</evidence>
<dbReference type="Gene3D" id="1.10.287.40">
    <property type="entry name" value="Serine-tRNA synthetase, tRNA binding domain"/>
    <property type="match status" value="1"/>
</dbReference>
<dbReference type="GO" id="GO:0005737">
    <property type="term" value="C:cytoplasm"/>
    <property type="evidence" value="ECO:0007669"/>
    <property type="project" value="UniProtKB-UniRule"/>
</dbReference>
<evidence type="ECO:0000256" key="1">
    <source>
        <dbReference type="ARBA" id="ARBA00012840"/>
    </source>
</evidence>
<dbReference type="Pfam" id="PF00587">
    <property type="entry name" value="tRNA-synt_2b"/>
    <property type="match status" value="1"/>
</dbReference>
<feature type="domain" description="Aminoacyl-transfer RNA synthetases class-II family profile" evidence="12">
    <location>
        <begin position="143"/>
        <end position="412"/>
    </location>
</feature>
<keyword evidence="3 13" id="KW-0436">Ligase</keyword>
<reference evidence="14 16" key="2">
    <citation type="journal article" date="2019" name="Nat. Med.">
        <title>A library of human gut bacterial isolates paired with longitudinal multiomics data enables mechanistic microbiome research.</title>
        <authorList>
            <person name="Poyet M."/>
            <person name="Groussin M."/>
            <person name="Gibbons S.M."/>
            <person name="Avila-Pacheco J."/>
            <person name="Jiang X."/>
            <person name="Kearney S.M."/>
            <person name="Perrotta A.R."/>
            <person name="Berdy B."/>
            <person name="Zhao S."/>
            <person name="Lieberman T.D."/>
            <person name="Swanson P.K."/>
            <person name="Smith M."/>
            <person name="Roesemann S."/>
            <person name="Alexander J.E."/>
            <person name="Rich S.A."/>
            <person name="Livny J."/>
            <person name="Vlamakis H."/>
            <person name="Clish C."/>
            <person name="Bullock K."/>
            <person name="Deik A."/>
            <person name="Scott J."/>
            <person name="Pierce K.A."/>
            <person name="Xavier R.J."/>
            <person name="Alm E.J."/>
        </authorList>
    </citation>
    <scope>NUCLEOTIDE SEQUENCE [LARGE SCALE GENOMIC DNA]</scope>
    <source>
        <strain evidence="14 16">BIOML-A3</strain>
    </source>
</reference>
<sequence length="426" mass="48427">MIDIKFLRENPDIVKQNIKNKFQDHKLGLVDEVIELDASSRTVQQEADDLRANRNRISKQIGALMGQGKKEEAMALKEQVAKDAERLTELEAQEGELQEKIKKIMMTIPNIIDPSVPIGKDDSENVEVERFGEPVVPDFEIPYHTEIMEKFDGIDLDSARKVAGNGFYYLKGDIARLHSAVLAYARDFMIDRGFTYCIPPYMIRSNVVTGVMSFDEMDAMMYKIEGEDLYLIGTSEHSMIGSFIDTMIDEEQLPKTLTSYSPCFRKEKGAHGIEERGVYRIHQFEKQEMIVVCKPEDSMMWYEKLWQNTVDLFRSLDIPVRTLECCSGDLADLKVKSVDVEAWSPRQKKYFEVGSCSNLGDAQARRLKIRVKGADGKKYLAHTLNNTVVAPPRMLIAFLENNLNADGTVNIPKALQPYMGGKTKIE</sequence>
<keyword evidence="4" id="KW-0547">Nucleotide-binding</keyword>
<dbReference type="InterPro" id="IPR045864">
    <property type="entry name" value="aa-tRNA-synth_II/BPL/LPL"/>
</dbReference>
<dbReference type="PROSITE" id="PS50862">
    <property type="entry name" value="AA_TRNA_LIGASE_II"/>
    <property type="match status" value="1"/>
</dbReference>
<feature type="binding site" evidence="9">
    <location>
        <position position="288"/>
    </location>
    <ligand>
        <name>L-serine</name>
        <dbReference type="ChEBI" id="CHEBI:33384"/>
    </ligand>
</feature>
<proteinExistence type="predicted"/>
<feature type="site" description="Important for serine binding" evidence="9">
    <location>
        <position position="387"/>
    </location>
</feature>
<evidence type="ECO:0000313" key="16">
    <source>
        <dbReference type="Proteomes" id="UP000431304"/>
    </source>
</evidence>
<dbReference type="GeneID" id="42788040"/>
<dbReference type="GO" id="GO:0005524">
    <property type="term" value="F:ATP binding"/>
    <property type="evidence" value="ECO:0007669"/>
    <property type="project" value="UniProtKB-KW"/>
</dbReference>
<evidence type="ECO:0000256" key="2">
    <source>
        <dbReference type="ARBA" id="ARBA00022490"/>
    </source>
</evidence>
<organism evidence="13 15">
    <name type="scientific">Eubacterium ramulus</name>
    <dbReference type="NCBI Taxonomy" id="39490"/>
    <lineage>
        <taxon>Bacteria</taxon>
        <taxon>Bacillati</taxon>
        <taxon>Bacillota</taxon>
        <taxon>Clostridia</taxon>
        <taxon>Eubacteriales</taxon>
        <taxon>Eubacteriaceae</taxon>
        <taxon>Eubacterium</taxon>
    </lineage>
</organism>
<name>A0A173UX29_EUBRA</name>
<evidence type="ECO:0000256" key="7">
    <source>
        <dbReference type="ARBA" id="ARBA00023146"/>
    </source>
</evidence>
<keyword evidence="7" id="KW-0030">Aminoacyl-tRNA synthetase</keyword>
<dbReference type="FunFam" id="3.30.930.10:FF:000034">
    <property type="entry name" value="Serine--tRNA ligase"/>
    <property type="match status" value="1"/>
</dbReference>
<dbReference type="GO" id="GO:0006434">
    <property type="term" value="P:seryl-tRNA aminoacylation"/>
    <property type="evidence" value="ECO:0007669"/>
    <property type="project" value="UniProtKB-UniRule"/>
</dbReference>
<dbReference type="AlphaFoldDB" id="A0A173UX29"/>
<feature type="binding site" evidence="10">
    <location>
        <begin position="265"/>
        <end position="267"/>
    </location>
    <ligand>
        <name>ATP</name>
        <dbReference type="ChEBI" id="CHEBI:30616"/>
    </ligand>
</feature>
<dbReference type="GeneID" id="97390139"/>
<dbReference type="OrthoDB" id="9804647at2"/>
<keyword evidence="11" id="KW-0175">Coiled coil</keyword>